<proteinExistence type="predicted"/>
<dbReference type="eggNOG" id="COG5373">
    <property type="taxonomic scope" value="Bacteria"/>
</dbReference>
<keyword evidence="3" id="KW-1185">Reference proteome</keyword>
<name>K9XNJ1_STAC7</name>
<dbReference type="AlphaFoldDB" id="K9XNJ1"/>
<dbReference type="OrthoDB" id="582449at2"/>
<evidence type="ECO:0000313" key="2">
    <source>
        <dbReference type="EMBL" id="AFZ34180.1"/>
    </source>
</evidence>
<dbReference type="EMBL" id="CP003653">
    <property type="protein sequence ID" value="AFZ34180.1"/>
    <property type="molecule type" value="Genomic_DNA"/>
</dbReference>
<dbReference type="HOGENOM" id="CLU_1299111_0_0_3"/>
<gene>
    <name evidence="2" type="ordered locus">Sta7437_0580</name>
</gene>
<feature type="compositionally biased region" description="Low complexity" evidence="1">
    <location>
        <begin position="79"/>
        <end position="110"/>
    </location>
</feature>
<evidence type="ECO:0000313" key="3">
    <source>
        <dbReference type="Proteomes" id="UP000010473"/>
    </source>
</evidence>
<dbReference type="PATRIC" id="fig|111780.3.peg.606"/>
<feature type="compositionally biased region" description="Polar residues" evidence="1">
    <location>
        <begin position="1"/>
        <end position="12"/>
    </location>
</feature>
<feature type="region of interest" description="Disordered" evidence="1">
    <location>
        <begin position="71"/>
        <end position="182"/>
    </location>
</feature>
<evidence type="ECO:0000256" key="1">
    <source>
        <dbReference type="SAM" id="MobiDB-lite"/>
    </source>
</evidence>
<reference evidence="3" key="1">
    <citation type="journal article" date="2013" name="Proc. Natl. Acad. Sci. U.S.A.">
        <title>Improving the coverage of the cyanobacterial phylum using diversity-driven genome sequencing.</title>
        <authorList>
            <person name="Shih P.M."/>
            <person name="Wu D."/>
            <person name="Latifi A."/>
            <person name="Axen S.D."/>
            <person name="Fewer D.P."/>
            <person name="Talla E."/>
            <person name="Calteau A."/>
            <person name="Cai F."/>
            <person name="Tandeau de Marsac N."/>
            <person name="Rippka R."/>
            <person name="Herdman M."/>
            <person name="Sivonen K."/>
            <person name="Coursin T."/>
            <person name="Laurent T."/>
            <person name="Goodwin L."/>
            <person name="Nolan M."/>
            <person name="Davenport K.W."/>
            <person name="Han C.S."/>
            <person name="Rubin E.M."/>
            <person name="Eisen J.A."/>
            <person name="Woyke T."/>
            <person name="Gugger M."/>
            <person name="Kerfeld C.A."/>
        </authorList>
    </citation>
    <scope>NUCLEOTIDE SEQUENCE [LARGE SCALE GENOMIC DNA]</scope>
    <source>
        <strain evidence="3">ATCC 29371 / PCC 7437</strain>
    </source>
</reference>
<dbReference type="KEGG" id="scs:Sta7437_0580"/>
<dbReference type="RefSeq" id="WP_015191853.1">
    <property type="nucleotide sequence ID" value="NC_019748.1"/>
</dbReference>
<organism evidence="2 3">
    <name type="scientific">Stanieria cyanosphaera (strain ATCC 29371 / PCC 7437)</name>
    <dbReference type="NCBI Taxonomy" id="111780"/>
    <lineage>
        <taxon>Bacteria</taxon>
        <taxon>Bacillati</taxon>
        <taxon>Cyanobacteriota</taxon>
        <taxon>Cyanophyceae</taxon>
        <taxon>Pleurocapsales</taxon>
        <taxon>Dermocarpellaceae</taxon>
        <taxon>Stanieria</taxon>
    </lineage>
</organism>
<feature type="region of interest" description="Disordered" evidence="1">
    <location>
        <begin position="1"/>
        <end position="21"/>
    </location>
</feature>
<feature type="compositionally biased region" description="Polar residues" evidence="1">
    <location>
        <begin position="111"/>
        <end position="125"/>
    </location>
</feature>
<protein>
    <submittedName>
        <fullName evidence="2">Uncharacterized protein</fullName>
    </submittedName>
</protein>
<dbReference type="Proteomes" id="UP000010473">
    <property type="component" value="Chromosome"/>
</dbReference>
<sequence>MVEQSKTVTNNIDQEREEQQTNRTKAAFSLLDHFVKAYNNGETYIKRGLTLFGLGSILAGASFSVGQRLPNNEVTLPQNSNTSTSNVSSPSTAQPAPQPQIIYITPPTQASADNTPEPNKTSISVDSKPEPVVTTPPPTPTSQPSESVVTTPPPTPTAQPSEPVVTAPQIKSPSVPKELSQVKQTLDSVQQISGAMTQLKQDFNPLFGEEDD</sequence>
<accession>K9XNJ1</accession>